<dbReference type="SMART" id="SM00317">
    <property type="entry name" value="SET"/>
    <property type="match status" value="1"/>
</dbReference>
<accession>A0A1Y1HIT8</accession>
<protein>
    <submittedName>
        <fullName evidence="4">Tetratricopeptide repeat like superfamily protein</fullName>
    </submittedName>
</protein>
<dbReference type="OMA" id="HHCLIRV"/>
<reference evidence="4 5" key="1">
    <citation type="journal article" date="2014" name="Nat. Commun.">
        <title>Klebsormidium flaccidum genome reveals primary factors for plant terrestrial adaptation.</title>
        <authorList>
            <person name="Hori K."/>
            <person name="Maruyama F."/>
            <person name="Fujisawa T."/>
            <person name="Togashi T."/>
            <person name="Yamamoto N."/>
            <person name="Seo M."/>
            <person name="Sato S."/>
            <person name="Yamada T."/>
            <person name="Mori H."/>
            <person name="Tajima N."/>
            <person name="Moriyama T."/>
            <person name="Ikeuchi M."/>
            <person name="Watanabe M."/>
            <person name="Wada H."/>
            <person name="Kobayashi K."/>
            <person name="Saito M."/>
            <person name="Masuda T."/>
            <person name="Sasaki-Sekimoto Y."/>
            <person name="Mashiguchi K."/>
            <person name="Awai K."/>
            <person name="Shimojima M."/>
            <person name="Masuda S."/>
            <person name="Iwai M."/>
            <person name="Nobusawa T."/>
            <person name="Narise T."/>
            <person name="Kondo S."/>
            <person name="Saito H."/>
            <person name="Sato R."/>
            <person name="Murakawa M."/>
            <person name="Ihara Y."/>
            <person name="Oshima-Yamada Y."/>
            <person name="Ohtaka K."/>
            <person name="Satoh M."/>
            <person name="Sonobe K."/>
            <person name="Ishii M."/>
            <person name="Ohtani R."/>
            <person name="Kanamori-Sato M."/>
            <person name="Honoki R."/>
            <person name="Miyazaki D."/>
            <person name="Mochizuki H."/>
            <person name="Umetsu J."/>
            <person name="Higashi K."/>
            <person name="Shibata D."/>
            <person name="Kamiya Y."/>
            <person name="Sato N."/>
            <person name="Nakamura Y."/>
            <person name="Tabata S."/>
            <person name="Ida S."/>
            <person name="Kurokawa K."/>
            <person name="Ohta H."/>
        </authorList>
    </citation>
    <scope>NUCLEOTIDE SEQUENCE [LARGE SCALE GENOMIC DNA]</scope>
    <source>
        <strain evidence="4 5">NIES-2285</strain>
    </source>
</reference>
<dbReference type="PROSITE" id="PS50280">
    <property type="entry name" value="SET"/>
    <property type="match status" value="1"/>
</dbReference>
<proteinExistence type="predicted"/>
<dbReference type="InterPro" id="IPR019734">
    <property type="entry name" value="TPR_rpt"/>
</dbReference>
<dbReference type="EMBL" id="DF236962">
    <property type="protein sequence ID" value="GAQ78424.1"/>
    <property type="molecule type" value="Genomic_DNA"/>
</dbReference>
<feature type="domain" description="SET" evidence="3">
    <location>
        <begin position="289"/>
        <end position="673"/>
    </location>
</feature>
<feature type="compositionally biased region" description="Basic and acidic residues" evidence="2">
    <location>
        <begin position="373"/>
        <end position="420"/>
    </location>
</feature>
<feature type="compositionally biased region" description="Basic and acidic residues" evidence="2">
    <location>
        <begin position="878"/>
        <end position="887"/>
    </location>
</feature>
<keyword evidence="5" id="KW-1185">Reference proteome</keyword>
<dbReference type="InterPro" id="IPR011990">
    <property type="entry name" value="TPR-like_helical_dom_sf"/>
</dbReference>
<dbReference type="AlphaFoldDB" id="A0A1Y1HIT8"/>
<feature type="compositionally biased region" description="Polar residues" evidence="2">
    <location>
        <begin position="570"/>
        <end position="580"/>
    </location>
</feature>
<organism evidence="4 5">
    <name type="scientific">Klebsormidium nitens</name>
    <name type="common">Green alga</name>
    <name type="synonym">Ulothrix nitens</name>
    <dbReference type="NCBI Taxonomy" id="105231"/>
    <lineage>
        <taxon>Eukaryota</taxon>
        <taxon>Viridiplantae</taxon>
        <taxon>Streptophyta</taxon>
        <taxon>Klebsormidiophyceae</taxon>
        <taxon>Klebsormidiales</taxon>
        <taxon>Klebsormidiaceae</taxon>
        <taxon>Klebsormidium</taxon>
    </lineage>
</organism>
<dbReference type="InterPro" id="IPR001214">
    <property type="entry name" value="SET_dom"/>
</dbReference>
<dbReference type="InterPro" id="IPR046341">
    <property type="entry name" value="SET_dom_sf"/>
</dbReference>
<sequence length="1127" mass="119547">MAGHLNLVDQLPAGLLEKITDADWATDARREQSCGLVGEFLSRQADFASLVGQLTQVEGSPLEKFWGGAEEWRKRGNEAFKIGARAKAVECYTKALQFAPSDGASGSAPLAPLFSNRAAALEKLGEAAAALTDCARAIEVDPQFSKAWYRRGKARAALKDLSGAVGDLETALEIESGGSSSPELRGGGVGAKVKSLGKGVADARRDTSKSGAEATKGVVASGSAKQIAIELEKVRALLASGEHPAKSDDAQAATRQKNPERGKVAHLESLSVSEFEFRQGLEQPTSLLAGAEVFHHSGSGRGLRGTRSFAPGDVVLAEEPFAAVLLKERRATHCHHCFKALPLNSLPCSGCAGPLFCRERCRDAALERALVEDVTSKDTGEGEEEVERRSAERRSIEPDRVADRSVKEGSKRVSDCERSESGQGAESKWNGEHAHECGGASWAAILPLDAVLAVRVLARLGRKQAAGCDGPVADDLGASKVSSLCHHLDRVPTSERPTLLVLACTAARCAQASGNDVTPADVLLTIGRLRANVMAVNDVTWTAGRSEERAESPFQGANGATERERAKTGSAGNHTETLLSGKNGEAEVGRHPALKDKSRDGFLRTEGMTESQSKVDPSLVFEQVQLGQALYPTASLLNHSCDPSAAVSFAGDRVCVRAVKRLQPGEELTLSYGPQKGETRTADRRKWLWERYAFVCNCGACAGDQTSDVLMTGLKCPQSKCGGVVPQHSAVGTFRFLVSGDALQPDEDRAATNGAPSSLPLVPPPETAVTETELDTSGRVQTETQSGQASGVVDAKEGVCSDCDLDPPDVVCRECGGRLLCLECDSHVHQLRSKRRGGHVRERIRSKAGSGEKNFVGGSEGSREASEAAVDSVSAEDSIGKDRKQTESEALGAQIVARTANSPAEKEKVSSMKVEDRNKEHDRTDCETDTTDRSTGAGNALLPSQTSGSREAVPTAGGSSKATQHTSIQNNPVLITEPASSPIDSNDLSKVERGRCAACGTVVDVSEIIARVEAAWAAAKGRMPYLEAAEEAHAVATGALHPLNRKLAEYEDHLAEACAQAGRQEDARRHCRRSVQILEYHYPRGSLPLAHEFAKLSSIARAAADGDEAAQMARKAEAILKAHYGSI</sequence>
<feature type="region of interest" description="Disordered" evidence="2">
    <location>
        <begin position="544"/>
        <end position="586"/>
    </location>
</feature>
<feature type="region of interest" description="Disordered" evidence="2">
    <location>
        <begin position="746"/>
        <end position="766"/>
    </location>
</feature>
<gene>
    <name evidence="4" type="ORF">KFL_000130060</name>
</gene>
<evidence type="ECO:0000313" key="4">
    <source>
        <dbReference type="EMBL" id="GAQ78424.1"/>
    </source>
</evidence>
<dbReference type="Pfam" id="PF00856">
    <property type="entry name" value="SET"/>
    <property type="match status" value="1"/>
</dbReference>
<evidence type="ECO:0000256" key="2">
    <source>
        <dbReference type="SAM" id="MobiDB-lite"/>
    </source>
</evidence>
<dbReference type="SUPFAM" id="SSF48452">
    <property type="entry name" value="TPR-like"/>
    <property type="match status" value="1"/>
</dbReference>
<dbReference type="Proteomes" id="UP000054558">
    <property type="component" value="Unassembled WGS sequence"/>
</dbReference>
<feature type="compositionally biased region" description="Polar residues" evidence="2">
    <location>
        <begin position="957"/>
        <end position="986"/>
    </location>
</feature>
<dbReference type="SMART" id="SM00028">
    <property type="entry name" value="TPR"/>
    <property type="match status" value="4"/>
</dbReference>
<evidence type="ECO:0000313" key="5">
    <source>
        <dbReference type="Proteomes" id="UP000054558"/>
    </source>
</evidence>
<keyword evidence="1" id="KW-0802">TPR repeat</keyword>
<evidence type="ECO:0000256" key="1">
    <source>
        <dbReference type="PROSITE-ProRule" id="PRU00339"/>
    </source>
</evidence>
<dbReference type="Gene3D" id="1.25.40.10">
    <property type="entry name" value="Tetratricopeptide repeat domain"/>
    <property type="match status" value="2"/>
</dbReference>
<evidence type="ECO:0000259" key="3">
    <source>
        <dbReference type="PROSITE" id="PS50280"/>
    </source>
</evidence>
<feature type="compositionally biased region" description="Basic and acidic residues" evidence="2">
    <location>
        <begin position="904"/>
        <end position="932"/>
    </location>
</feature>
<dbReference type="PROSITE" id="PS50005">
    <property type="entry name" value="TPR"/>
    <property type="match status" value="1"/>
</dbReference>
<dbReference type="PANTHER" id="PTHR47337:SF1">
    <property type="entry name" value="TETRATRICOPEPTIDE REPEAT (TPR)-LIKE SUPERFAMILY PROTEIN"/>
    <property type="match status" value="1"/>
</dbReference>
<dbReference type="PANTHER" id="PTHR47337">
    <property type="entry name" value="TETRATRICOPEPTIDE REPEAT (TPR)-LIKE SUPERFAMILY PROTEIN"/>
    <property type="match status" value="1"/>
</dbReference>
<feature type="region of interest" description="Disordered" evidence="2">
    <location>
        <begin position="833"/>
        <end position="988"/>
    </location>
</feature>
<feature type="region of interest" description="Disordered" evidence="2">
    <location>
        <begin position="373"/>
        <end position="432"/>
    </location>
</feature>
<feature type="repeat" description="TPR" evidence="1">
    <location>
        <begin position="69"/>
        <end position="102"/>
    </location>
</feature>
<name>A0A1Y1HIT8_KLENI</name>
<dbReference type="STRING" id="105231.A0A1Y1HIT8"/>
<dbReference type="CDD" id="cd19757">
    <property type="entry name" value="Bbox1"/>
    <property type="match status" value="1"/>
</dbReference>
<feature type="compositionally biased region" description="Low complexity" evidence="2">
    <location>
        <begin position="867"/>
        <end position="877"/>
    </location>
</feature>
<feature type="region of interest" description="Disordered" evidence="2">
    <location>
        <begin position="195"/>
        <end position="217"/>
    </location>
</feature>
<dbReference type="SUPFAM" id="SSF82199">
    <property type="entry name" value="SET domain"/>
    <property type="match status" value="1"/>
</dbReference>
<dbReference type="OrthoDB" id="1926212at2759"/>
<dbReference type="Gene3D" id="2.170.270.10">
    <property type="entry name" value="SET domain"/>
    <property type="match status" value="1"/>
</dbReference>